<accession>A0A413JUA6</accession>
<evidence type="ECO:0000259" key="2">
    <source>
        <dbReference type="Pfam" id="PF04773"/>
    </source>
</evidence>
<evidence type="ECO:0000313" key="4">
    <source>
        <dbReference type="EMBL" id="MCZ2686877.1"/>
    </source>
</evidence>
<evidence type="ECO:0000313" key="6">
    <source>
        <dbReference type="Proteomes" id="UP000284614"/>
    </source>
</evidence>
<dbReference type="PIRSF" id="PIRSF018266">
    <property type="entry name" value="FecR"/>
    <property type="match status" value="1"/>
</dbReference>
<keyword evidence="1" id="KW-0812">Transmembrane</keyword>
<dbReference type="GO" id="GO:0016989">
    <property type="term" value="F:sigma factor antagonist activity"/>
    <property type="evidence" value="ECO:0007669"/>
    <property type="project" value="TreeGrafter"/>
</dbReference>
<feature type="domain" description="Protein FecR C-terminal" evidence="3">
    <location>
        <begin position="252"/>
        <end position="320"/>
    </location>
</feature>
<dbReference type="Proteomes" id="UP000284614">
    <property type="component" value="Unassembled WGS sequence"/>
</dbReference>
<proteinExistence type="predicted"/>
<comment type="caution">
    <text evidence="5">The sequence shown here is derived from an EMBL/GenBank/DDBJ whole genome shotgun (WGS) entry which is preliminary data.</text>
</comment>
<sequence length="321" mass="36832">MNELIDKYFAGEMTDREKKDLFDRIETDETLKKEFLRMQNVVALTGILSRQDDPEVSRKGKQHFAKLLFRKRLKRTITVSLKYAAVFAVLIAGTFYVTKQYLSEEFGKNYTMITAPKGQRVKVDLPDGTVAWLSPCSSLRLSASFNESDRKVELDGATYFDVAKNLEKPFIVSAKGYRVRVLGTKFNISAYKNSAEFETDLVEGCVHIYDPADIRNEVFLQPKEKAVLWGDRLMKRESDFDNEEYLKNGIVSFLSEPFGRVLNSVALWNDVIFKIERSVNATQRISGKFRQSDSLESILKALQGAMPFKYKIVSEEEIIIY</sequence>
<dbReference type="PANTHER" id="PTHR30273">
    <property type="entry name" value="PERIPLASMIC SIGNAL SENSOR AND SIGMA FACTOR ACTIVATOR FECR-RELATED"/>
    <property type="match status" value="1"/>
</dbReference>
<protein>
    <submittedName>
        <fullName evidence="4">FecR domain-containing protein</fullName>
    </submittedName>
    <submittedName>
        <fullName evidence="5">FecR family protein</fullName>
    </submittedName>
</protein>
<keyword evidence="1" id="KW-0472">Membrane</keyword>
<dbReference type="Pfam" id="PF04773">
    <property type="entry name" value="FecR"/>
    <property type="match status" value="1"/>
</dbReference>
<evidence type="ECO:0000256" key="1">
    <source>
        <dbReference type="SAM" id="Phobius"/>
    </source>
</evidence>
<dbReference type="AlphaFoldDB" id="A0A413JUA6"/>
<dbReference type="EMBL" id="JAPTZU010000002">
    <property type="protein sequence ID" value="MCZ2686877.1"/>
    <property type="molecule type" value="Genomic_DNA"/>
</dbReference>
<dbReference type="InterPro" id="IPR006860">
    <property type="entry name" value="FecR"/>
</dbReference>
<dbReference type="Proteomes" id="UP001079672">
    <property type="component" value="Unassembled WGS sequence"/>
</dbReference>
<keyword evidence="1" id="KW-1133">Transmembrane helix</keyword>
<organism evidence="5 6">
    <name type="scientific">Bacteroides fragilis</name>
    <dbReference type="NCBI Taxonomy" id="817"/>
    <lineage>
        <taxon>Bacteria</taxon>
        <taxon>Pseudomonadati</taxon>
        <taxon>Bacteroidota</taxon>
        <taxon>Bacteroidia</taxon>
        <taxon>Bacteroidales</taxon>
        <taxon>Bacteroidaceae</taxon>
        <taxon>Bacteroides</taxon>
    </lineage>
</organism>
<dbReference type="PANTHER" id="PTHR30273:SF2">
    <property type="entry name" value="PROTEIN FECR"/>
    <property type="match status" value="1"/>
</dbReference>
<dbReference type="Pfam" id="PF16344">
    <property type="entry name" value="FecR_C"/>
    <property type="match status" value="1"/>
</dbReference>
<dbReference type="Gene3D" id="2.60.120.1440">
    <property type="match status" value="1"/>
</dbReference>
<gene>
    <name evidence="5" type="ORF">DXA27_17990</name>
    <name evidence="4" type="ORF">O1433_05110</name>
</gene>
<reference evidence="4" key="2">
    <citation type="submission" date="2022-12" db="EMBL/GenBank/DDBJ databases">
        <title>Development of a Multilocus Sequence Typing Scheme for Bacteroides fragilis Based on Whole Genome Sequencing Data and Clinical Application.</title>
        <authorList>
            <person name="Nielsen F.D."/>
            <person name="Justesen U.S."/>
        </authorList>
    </citation>
    <scope>NUCLEOTIDE SEQUENCE</scope>
    <source>
        <strain evidence="4">BF_AM_ODE_DK_2015_4</strain>
    </source>
</reference>
<dbReference type="RefSeq" id="WP_005818851.1">
    <property type="nucleotide sequence ID" value="NZ_CABJEQ010000013.1"/>
</dbReference>
<dbReference type="Gene3D" id="3.55.50.30">
    <property type="match status" value="1"/>
</dbReference>
<evidence type="ECO:0000313" key="5">
    <source>
        <dbReference type="EMBL" id="RGY66290.1"/>
    </source>
</evidence>
<name>A0A413JUA6_BACFG</name>
<dbReference type="EMBL" id="QSDG01000019">
    <property type="protein sequence ID" value="RGY66290.1"/>
    <property type="molecule type" value="Genomic_DNA"/>
</dbReference>
<feature type="domain" description="FecR protein" evidence="2">
    <location>
        <begin position="113"/>
        <end position="206"/>
    </location>
</feature>
<feature type="transmembrane region" description="Helical" evidence="1">
    <location>
        <begin position="79"/>
        <end position="98"/>
    </location>
</feature>
<evidence type="ECO:0000259" key="3">
    <source>
        <dbReference type="Pfam" id="PF16344"/>
    </source>
</evidence>
<reference evidence="5 6" key="1">
    <citation type="submission" date="2018-08" db="EMBL/GenBank/DDBJ databases">
        <title>A genome reference for cultivated species of the human gut microbiota.</title>
        <authorList>
            <person name="Zou Y."/>
            <person name="Xue W."/>
            <person name="Luo G."/>
        </authorList>
    </citation>
    <scope>NUCLEOTIDE SEQUENCE [LARGE SCALE GENOMIC DNA]</scope>
    <source>
        <strain evidence="5 6">OF01-1</strain>
    </source>
</reference>
<dbReference type="InterPro" id="IPR012373">
    <property type="entry name" value="Ferrdict_sens_TM"/>
</dbReference>
<dbReference type="InterPro" id="IPR032508">
    <property type="entry name" value="FecR_C"/>
</dbReference>